<organism evidence="2 3">
    <name type="scientific">Limimaricola variabilis</name>
    <dbReference type="NCBI Taxonomy" id="1492771"/>
    <lineage>
        <taxon>Bacteria</taxon>
        <taxon>Pseudomonadati</taxon>
        <taxon>Pseudomonadota</taxon>
        <taxon>Alphaproteobacteria</taxon>
        <taxon>Rhodobacterales</taxon>
        <taxon>Paracoccaceae</taxon>
        <taxon>Limimaricola</taxon>
    </lineage>
</organism>
<dbReference type="Proteomes" id="UP000576152">
    <property type="component" value="Unassembled WGS sequence"/>
</dbReference>
<evidence type="ECO:0000313" key="3">
    <source>
        <dbReference type="Proteomes" id="UP000576152"/>
    </source>
</evidence>
<feature type="transmembrane region" description="Helical" evidence="1">
    <location>
        <begin position="140"/>
        <end position="165"/>
    </location>
</feature>
<evidence type="ECO:0000313" key="2">
    <source>
        <dbReference type="EMBL" id="MBB3711091.1"/>
    </source>
</evidence>
<feature type="transmembrane region" description="Helical" evidence="1">
    <location>
        <begin position="245"/>
        <end position="263"/>
    </location>
</feature>
<comment type="caution">
    <text evidence="2">The sequence shown here is derived from an EMBL/GenBank/DDBJ whole genome shotgun (WGS) entry which is preliminary data.</text>
</comment>
<feature type="transmembrane region" description="Helical" evidence="1">
    <location>
        <begin position="73"/>
        <end position="97"/>
    </location>
</feature>
<name>A0ABR6HKK9_9RHOB</name>
<keyword evidence="3" id="KW-1185">Reference proteome</keyword>
<gene>
    <name evidence="2" type="ORF">FHS00_000653</name>
</gene>
<dbReference type="Pfam" id="PF09948">
    <property type="entry name" value="PpoB2"/>
    <property type="match status" value="1"/>
</dbReference>
<keyword evidence="1" id="KW-0472">Membrane</keyword>
<feature type="transmembrane region" description="Helical" evidence="1">
    <location>
        <begin position="224"/>
        <end position="240"/>
    </location>
</feature>
<accession>A0ABR6HKK9</accession>
<keyword evidence="1" id="KW-0812">Transmembrane</keyword>
<dbReference type="EMBL" id="JACIBX010000002">
    <property type="protein sequence ID" value="MBB3711091.1"/>
    <property type="molecule type" value="Genomic_DNA"/>
</dbReference>
<feature type="transmembrane region" description="Helical" evidence="1">
    <location>
        <begin position="109"/>
        <end position="134"/>
    </location>
</feature>
<dbReference type="InterPro" id="IPR018688">
    <property type="entry name" value="PpoB2-like"/>
</dbReference>
<proteinExistence type="predicted"/>
<protein>
    <submittedName>
        <fullName evidence="2">Metal-binding membrane protein</fullName>
    </submittedName>
</protein>
<keyword evidence="1" id="KW-1133">Transmembrane helix</keyword>
<sequence>MAEAAADRLVPLLRRDRLICGALLAAVCALAWVYTLAGARIALPFGGVAPAPGEGTGSAAMGWSLSHAALMLAMWWVMMVAMMLPSAAPVILLAAALNRRTTGRAPFSATAVFVAGYQLTWLGFSLVAVVAQAALSEVRWIGSGMASASGVLSGGLLLAAGAWQFTPAKRACLRHCRSPVDWLIRHRGRGWRGALAIGVGHGGYCLGCCWALMALLFVGGVMNPLWIAGLALLVLVEKLAPRGPAVGRITGLILLMSGGVVLLP</sequence>
<evidence type="ECO:0000256" key="1">
    <source>
        <dbReference type="SAM" id="Phobius"/>
    </source>
</evidence>
<reference evidence="2 3" key="1">
    <citation type="submission" date="2020-08" db="EMBL/GenBank/DDBJ databases">
        <title>Genomic Encyclopedia of Type Strains, Phase III (KMG-III): the genomes of soil and plant-associated and newly described type strains.</title>
        <authorList>
            <person name="Whitman W."/>
        </authorList>
    </citation>
    <scope>NUCLEOTIDE SEQUENCE [LARGE SCALE GENOMIC DNA]</scope>
    <source>
        <strain evidence="2 3">CECT 8572</strain>
    </source>
</reference>
<dbReference type="RefSeq" id="WP_183469866.1">
    <property type="nucleotide sequence ID" value="NZ_JACIBX010000002.1"/>
</dbReference>
<feature type="transmembrane region" description="Helical" evidence="1">
    <location>
        <begin position="18"/>
        <end position="37"/>
    </location>
</feature>